<proteinExistence type="predicted"/>
<dbReference type="Proteomes" id="UP000831701">
    <property type="component" value="Chromosome 9"/>
</dbReference>
<evidence type="ECO:0000313" key="1">
    <source>
        <dbReference type="EMBL" id="KAI3367884.1"/>
    </source>
</evidence>
<comment type="caution">
    <text evidence="1">The sequence shown here is derived from an EMBL/GenBank/DDBJ whole genome shotgun (WGS) entry which is preliminary data.</text>
</comment>
<dbReference type="EMBL" id="CM041539">
    <property type="protein sequence ID" value="KAI3367884.1"/>
    <property type="molecule type" value="Genomic_DNA"/>
</dbReference>
<organism evidence="1 2">
    <name type="scientific">Scortum barcoo</name>
    <name type="common">barcoo grunter</name>
    <dbReference type="NCBI Taxonomy" id="214431"/>
    <lineage>
        <taxon>Eukaryota</taxon>
        <taxon>Metazoa</taxon>
        <taxon>Chordata</taxon>
        <taxon>Craniata</taxon>
        <taxon>Vertebrata</taxon>
        <taxon>Euteleostomi</taxon>
        <taxon>Actinopterygii</taxon>
        <taxon>Neopterygii</taxon>
        <taxon>Teleostei</taxon>
        <taxon>Neoteleostei</taxon>
        <taxon>Acanthomorphata</taxon>
        <taxon>Eupercaria</taxon>
        <taxon>Centrarchiformes</taxon>
        <taxon>Terapontoidei</taxon>
        <taxon>Terapontidae</taxon>
        <taxon>Scortum</taxon>
    </lineage>
</organism>
<evidence type="ECO:0000313" key="2">
    <source>
        <dbReference type="Proteomes" id="UP000831701"/>
    </source>
</evidence>
<sequence>MGCNCSSDYSDSDWIENLDEICEHCNCPIAPQSCNPYTDQLILYPSQHSPPTSPLPDNIVLAIYNYEPKHDGDLGFDKGDKLKIINKDDPEWYLAESLTTGQRGYIPHNFVAMTTMETEPWFFKNISRNEAMRLLLAPGNTQGSFLIRESETTPGSYSLSVRDFDHNTGEGVKHYRIRNMDNGGFYITAKISFNSLKELVQHYTRDADGLCTKLVKPCQSRAPQKPWWQDEWEIPRESLKLERRLGAGQFGEVWMGVYNNDRKVAIKNLKMGTMSVEAFLAEANMMKNLQHPRLVRLFAVVTQEPIYIVTEYMENDFKSTLPDLSRRAKASSFLAQSFLLKHFLWSDLVGWCAEVADGMAFIEQQNYIHRDLRAANILVSHELICKIADFGLARLIEDNEYTAREGAKFPIKWTAPEAINYGTFSIKSDVWSFGILLTEIVTYGRIPYPEAGAVSPPVGRSRRHTLIDWPGDELSASCRCCLLRCAVKRQPKKKEEKKQKKKAGGKMALTSQGTKKKVCYYYDGDVGNYYYGQGHPMKPHRIRMTHNLLLNYGLYRKMEIYRPHKASGEEMTKYHSDDYIKFLRSIRPDNMSEYSKQMQRFNVGEDCPVFDGLFEFCQLSGGGSVAGAVKLNKQQTDIAINWAGGLHHAKKSEASGFCYVNDIVLAILELLKYHQRVLYIDIDIHHGDGVEEAFYTTDRVMTVSFHKYGEYFPGTGDLRDIGAGKGKYYAVNYPLRDGIDDESYEAIFKPIMAKVMEMYQPSAVVLQCGADSLSGDRLGCFNLTIKGHAKCVEYMKSFNLPLLMLGGGGYTIRNVARCWTYETAVALDTSIPNELPYNDYFEYFGPDFKLHISPSNMTNQNTNDYLEKIKQRLFENLRMLPHAPGVQMQAIPEDAVQEDSGDEEEDDPNKRISIRAHDKRIACEEEFSDSEDEGEGGRRNAANFKKVKRAKTEGEKEGEEKEKKEVKEEEKVPEEEKMDTSKPKEESKTP</sequence>
<protein>
    <submittedName>
        <fullName evidence="1">Uncharacterized protein</fullName>
    </submittedName>
</protein>
<name>A0ACB8WJW4_9TELE</name>
<gene>
    <name evidence="1" type="ORF">L3Q82_026716</name>
</gene>
<reference evidence="1" key="1">
    <citation type="submission" date="2022-04" db="EMBL/GenBank/DDBJ databases">
        <title>Jade perch genome.</title>
        <authorList>
            <person name="Chao B."/>
        </authorList>
    </citation>
    <scope>NUCLEOTIDE SEQUENCE</scope>
    <source>
        <strain evidence="1">CB-2022</strain>
    </source>
</reference>
<accession>A0ACB8WJW4</accession>
<keyword evidence="2" id="KW-1185">Reference proteome</keyword>